<gene>
    <name evidence="1" type="ORF">CVT26_002863</name>
</gene>
<dbReference type="Proteomes" id="UP000284706">
    <property type="component" value="Unassembled WGS sequence"/>
</dbReference>
<sequence length="750" mass="84288">MTFAHNQHSSVHLLSKKSQRLERDTFFFRPNSFGFLIGGLNRRLTKVTAATLNRWGKLCDSRCPRFYLRPVKLKKCGILTYTPESMGDAIGPESTDTLESGDYTIEVKDCDMADPFDFNNMTLPFISSSAHLKSFSELEGADEVPEHLKVLRHWNVFPTGLEDIIAKRDGMQCMITGTKNDVGVSWIFPPAWADLSSDMSHLENHEGLRVPSNAMLMQKSLISAFHDNAFGIDVDDNYRIVVFCYTDQSKDDLAHFRDEVAYLSHCPACTSMRGFLRQHFRRCVLVNFRGGGISEDYPYDMILETMEALGVGSDDEPDDMVSLGDPLWSTPLGREIFENYMKVNIIPVSTTEDSLNHGVLRIRVVLSGMCLFSILQTSPFNRMSAPKAPAQQGRVHLLSKKSQRLGRDTFFFRPSPYGYLLGGLNQTLTRATCATLNRWAVLLDPPCPPFDLRPVALKKCAILRYYPELVGPAIPPNSTALIEPGDYIIEERVPEDRNPFDFANITSPFIAFASNLESFAEIKAAAEAPNSDLKEFLHWYDFPAGFEDMILARDSHKCMTTGSTESLEVTWIFPPAWANAFAKKSYADNHQGLVVPSNAMLMQADLISAFHDNAFGIDVDDNYRIVVFQYAGRSKDALSPFCNKPAYLCHVPVCDAMQVFLREHFRRCILVKFRGGDILEDYPSEVILGTMEALCIGPDYYPDEVAPLNDPLWSTPLGREIFEDYMKTTIVPTSMTESSDEESIGDEPDG</sequence>
<evidence type="ECO:0008006" key="3">
    <source>
        <dbReference type="Google" id="ProtNLM"/>
    </source>
</evidence>
<dbReference type="EMBL" id="NHYE01005572">
    <property type="protein sequence ID" value="PPQ69453.1"/>
    <property type="molecule type" value="Genomic_DNA"/>
</dbReference>
<proteinExistence type="predicted"/>
<accession>A0A409VT86</accession>
<keyword evidence="2" id="KW-1185">Reference proteome</keyword>
<evidence type="ECO:0000313" key="1">
    <source>
        <dbReference type="EMBL" id="PPQ69453.1"/>
    </source>
</evidence>
<dbReference type="InParanoid" id="A0A409VT86"/>
<protein>
    <recommendedName>
        <fullName evidence="3">HNH nuclease domain-containing protein</fullName>
    </recommendedName>
</protein>
<comment type="caution">
    <text evidence="1">The sequence shown here is derived from an EMBL/GenBank/DDBJ whole genome shotgun (WGS) entry which is preliminary data.</text>
</comment>
<evidence type="ECO:0000313" key="2">
    <source>
        <dbReference type="Proteomes" id="UP000284706"/>
    </source>
</evidence>
<organism evidence="1 2">
    <name type="scientific">Gymnopilus dilepis</name>
    <dbReference type="NCBI Taxonomy" id="231916"/>
    <lineage>
        <taxon>Eukaryota</taxon>
        <taxon>Fungi</taxon>
        <taxon>Dikarya</taxon>
        <taxon>Basidiomycota</taxon>
        <taxon>Agaricomycotina</taxon>
        <taxon>Agaricomycetes</taxon>
        <taxon>Agaricomycetidae</taxon>
        <taxon>Agaricales</taxon>
        <taxon>Agaricineae</taxon>
        <taxon>Hymenogastraceae</taxon>
        <taxon>Gymnopilus</taxon>
    </lineage>
</organism>
<reference evidence="1 2" key="1">
    <citation type="journal article" date="2018" name="Evol. Lett.">
        <title>Horizontal gene cluster transfer increased hallucinogenic mushroom diversity.</title>
        <authorList>
            <person name="Reynolds H.T."/>
            <person name="Vijayakumar V."/>
            <person name="Gluck-Thaler E."/>
            <person name="Korotkin H.B."/>
            <person name="Matheny P.B."/>
            <person name="Slot J.C."/>
        </authorList>
    </citation>
    <scope>NUCLEOTIDE SEQUENCE [LARGE SCALE GENOMIC DNA]</scope>
    <source>
        <strain evidence="1 2">SRW20</strain>
    </source>
</reference>
<dbReference type="AlphaFoldDB" id="A0A409VT86"/>
<name>A0A409VT86_9AGAR</name>
<dbReference type="OrthoDB" id="3263651at2759"/>